<keyword evidence="2" id="KW-0472">Membrane</keyword>
<evidence type="ECO:0000313" key="4">
    <source>
        <dbReference type="Proteomes" id="UP000000763"/>
    </source>
</evidence>
<organism evidence="3 4">
    <name type="scientific">Oryza sativa subsp. japonica</name>
    <name type="common">Rice</name>
    <dbReference type="NCBI Taxonomy" id="39947"/>
    <lineage>
        <taxon>Eukaryota</taxon>
        <taxon>Viridiplantae</taxon>
        <taxon>Streptophyta</taxon>
        <taxon>Embryophyta</taxon>
        <taxon>Tracheophyta</taxon>
        <taxon>Spermatophyta</taxon>
        <taxon>Magnoliopsida</taxon>
        <taxon>Liliopsida</taxon>
        <taxon>Poales</taxon>
        <taxon>Poaceae</taxon>
        <taxon>BOP clade</taxon>
        <taxon>Oryzoideae</taxon>
        <taxon>Oryzeae</taxon>
        <taxon>Oryzinae</taxon>
        <taxon>Oryza</taxon>
        <taxon>Oryza sativa</taxon>
    </lineage>
</organism>
<keyword evidence="2" id="KW-0812">Transmembrane</keyword>
<feature type="transmembrane region" description="Helical" evidence="2">
    <location>
        <begin position="6"/>
        <end position="30"/>
    </location>
</feature>
<protein>
    <submittedName>
        <fullName evidence="3">Uncharacterized protein</fullName>
    </submittedName>
</protein>
<reference evidence="4" key="1">
    <citation type="journal article" date="2005" name="Nature">
        <title>The map-based sequence of the rice genome.</title>
        <authorList>
            <consortium name="International rice genome sequencing project (IRGSP)"/>
            <person name="Matsumoto T."/>
            <person name="Wu J."/>
            <person name="Kanamori H."/>
            <person name="Katayose Y."/>
            <person name="Fujisawa M."/>
            <person name="Namiki N."/>
            <person name="Mizuno H."/>
            <person name="Yamamoto K."/>
            <person name="Antonio B.A."/>
            <person name="Baba T."/>
            <person name="Sakata K."/>
            <person name="Nagamura Y."/>
            <person name="Aoki H."/>
            <person name="Arikawa K."/>
            <person name="Arita K."/>
            <person name="Bito T."/>
            <person name="Chiden Y."/>
            <person name="Fujitsuka N."/>
            <person name="Fukunaka R."/>
            <person name="Hamada M."/>
            <person name="Harada C."/>
            <person name="Hayashi A."/>
            <person name="Hijishita S."/>
            <person name="Honda M."/>
            <person name="Hosokawa S."/>
            <person name="Ichikawa Y."/>
            <person name="Idonuma A."/>
            <person name="Iijima M."/>
            <person name="Ikeda M."/>
            <person name="Ikeno M."/>
            <person name="Ito K."/>
            <person name="Ito S."/>
            <person name="Ito T."/>
            <person name="Ito Y."/>
            <person name="Ito Y."/>
            <person name="Iwabuchi A."/>
            <person name="Kamiya K."/>
            <person name="Karasawa W."/>
            <person name="Kurita K."/>
            <person name="Katagiri S."/>
            <person name="Kikuta A."/>
            <person name="Kobayashi H."/>
            <person name="Kobayashi N."/>
            <person name="Machita K."/>
            <person name="Maehara T."/>
            <person name="Masukawa M."/>
            <person name="Mizubayashi T."/>
            <person name="Mukai Y."/>
            <person name="Nagasaki H."/>
            <person name="Nagata Y."/>
            <person name="Naito S."/>
            <person name="Nakashima M."/>
            <person name="Nakama Y."/>
            <person name="Nakamichi Y."/>
            <person name="Nakamura M."/>
            <person name="Meguro A."/>
            <person name="Negishi M."/>
            <person name="Ohta I."/>
            <person name="Ohta T."/>
            <person name="Okamoto M."/>
            <person name="Ono N."/>
            <person name="Saji S."/>
            <person name="Sakaguchi M."/>
            <person name="Sakai K."/>
            <person name="Shibata M."/>
            <person name="Shimokawa T."/>
            <person name="Song J."/>
            <person name="Takazaki Y."/>
            <person name="Terasawa K."/>
            <person name="Tsugane M."/>
            <person name="Tsuji K."/>
            <person name="Ueda S."/>
            <person name="Waki K."/>
            <person name="Yamagata H."/>
            <person name="Yamamoto M."/>
            <person name="Yamamoto S."/>
            <person name="Yamane H."/>
            <person name="Yoshiki S."/>
            <person name="Yoshihara R."/>
            <person name="Yukawa K."/>
            <person name="Zhong H."/>
            <person name="Yano M."/>
            <person name="Yuan Q."/>
            <person name="Ouyang S."/>
            <person name="Liu J."/>
            <person name="Jones K.M."/>
            <person name="Gansberger K."/>
            <person name="Moffat K."/>
            <person name="Hill J."/>
            <person name="Bera J."/>
            <person name="Fadrosh D."/>
            <person name="Jin S."/>
            <person name="Johri S."/>
            <person name="Kim M."/>
            <person name="Overton L."/>
            <person name="Reardon M."/>
            <person name="Tsitrin T."/>
            <person name="Vuong H."/>
            <person name="Weaver B."/>
            <person name="Ciecko A."/>
            <person name="Tallon L."/>
            <person name="Jackson J."/>
            <person name="Pai G."/>
            <person name="Aken S.V."/>
            <person name="Utterback T."/>
            <person name="Reidmuller S."/>
            <person name="Feldblyum T."/>
            <person name="Hsiao J."/>
            <person name="Zismann V."/>
            <person name="Iobst S."/>
            <person name="de Vazeille A.R."/>
            <person name="Buell C.R."/>
            <person name="Ying K."/>
            <person name="Li Y."/>
            <person name="Lu T."/>
            <person name="Huang Y."/>
            <person name="Zhao Q."/>
            <person name="Feng Q."/>
            <person name="Zhang L."/>
            <person name="Zhu J."/>
            <person name="Weng Q."/>
            <person name="Mu J."/>
            <person name="Lu Y."/>
            <person name="Fan D."/>
            <person name="Liu Y."/>
            <person name="Guan J."/>
            <person name="Zhang Y."/>
            <person name="Yu S."/>
            <person name="Liu X."/>
            <person name="Zhang Y."/>
            <person name="Hong G."/>
            <person name="Han B."/>
            <person name="Choisne N."/>
            <person name="Demange N."/>
            <person name="Orjeda G."/>
            <person name="Samain S."/>
            <person name="Cattolico L."/>
            <person name="Pelletier E."/>
            <person name="Couloux A."/>
            <person name="Segurens B."/>
            <person name="Wincker P."/>
            <person name="D'Hont A."/>
            <person name="Scarpelli C."/>
            <person name="Weissenbach J."/>
            <person name="Salanoubat M."/>
            <person name="Quetier F."/>
            <person name="Yu Y."/>
            <person name="Kim H.R."/>
            <person name="Rambo T."/>
            <person name="Currie J."/>
            <person name="Collura K."/>
            <person name="Luo M."/>
            <person name="Yang T."/>
            <person name="Ammiraju J.S.S."/>
            <person name="Engler F."/>
            <person name="Soderlund C."/>
            <person name="Wing R.A."/>
            <person name="Palmer L.E."/>
            <person name="de la Bastide M."/>
            <person name="Spiegel L."/>
            <person name="Nascimento L."/>
            <person name="Zutavern T."/>
            <person name="O'Shaughnessy A."/>
            <person name="Dike S."/>
            <person name="Dedhia N."/>
            <person name="Preston R."/>
            <person name="Balija V."/>
            <person name="McCombie W.R."/>
            <person name="Chow T."/>
            <person name="Chen H."/>
            <person name="Chung M."/>
            <person name="Chen C."/>
            <person name="Shaw J."/>
            <person name="Wu H."/>
            <person name="Hsiao K."/>
            <person name="Chao Y."/>
            <person name="Chu M."/>
            <person name="Cheng C."/>
            <person name="Hour A."/>
            <person name="Lee P."/>
            <person name="Lin S."/>
            <person name="Lin Y."/>
            <person name="Liou J."/>
            <person name="Liu S."/>
            <person name="Hsing Y."/>
            <person name="Raghuvanshi S."/>
            <person name="Mohanty A."/>
            <person name="Bharti A.K."/>
            <person name="Gaur A."/>
            <person name="Gupta V."/>
            <person name="Kumar D."/>
            <person name="Ravi V."/>
            <person name="Vij S."/>
            <person name="Kapur A."/>
            <person name="Khurana P."/>
            <person name="Khurana P."/>
            <person name="Khurana J.P."/>
            <person name="Tyagi A.K."/>
            <person name="Gaikwad K."/>
            <person name="Singh A."/>
            <person name="Dalal V."/>
            <person name="Srivastava S."/>
            <person name="Dixit A."/>
            <person name="Pal A.K."/>
            <person name="Ghazi I.A."/>
            <person name="Yadav M."/>
            <person name="Pandit A."/>
            <person name="Bhargava A."/>
            <person name="Sureshbabu K."/>
            <person name="Batra K."/>
            <person name="Sharma T.R."/>
            <person name="Mohapatra T."/>
            <person name="Singh N.K."/>
            <person name="Messing J."/>
            <person name="Nelson A.B."/>
            <person name="Fuks G."/>
            <person name="Kavchok S."/>
            <person name="Keizer G."/>
            <person name="Linton E."/>
            <person name="Llaca V."/>
            <person name="Song R."/>
            <person name="Tanyolac B."/>
            <person name="Young S."/>
            <person name="Ho-Il K."/>
            <person name="Hahn J.H."/>
            <person name="Sangsakoo G."/>
            <person name="Vanavichit A."/>
            <person name="de Mattos Luiz.A.T."/>
            <person name="Zimmer P.D."/>
            <person name="Malone G."/>
            <person name="Dellagostin O."/>
            <person name="de Oliveira A.C."/>
            <person name="Bevan M."/>
            <person name="Bancroft I."/>
            <person name="Minx P."/>
            <person name="Cordum H."/>
            <person name="Wilson R."/>
            <person name="Cheng Z."/>
            <person name="Jin W."/>
            <person name="Jiang J."/>
            <person name="Leong S.A."/>
            <person name="Iwama H."/>
            <person name="Gojobori T."/>
            <person name="Itoh T."/>
            <person name="Niimura Y."/>
            <person name="Fujii Y."/>
            <person name="Habara T."/>
            <person name="Sakai H."/>
            <person name="Sato Y."/>
            <person name="Wilson G."/>
            <person name="Kumar K."/>
            <person name="McCouch S."/>
            <person name="Juretic N."/>
            <person name="Hoen D."/>
            <person name="Wright S."/>
            <person name="Bruskiewich R."/>
            <person name="Bureau T."/>
            <person name="Miyao A."/>
            <person name="Hirochika H."/>
            <person name="Nishikawa T."/>
            <person name="Kadowaki K."/>
            <person name="Sugiura M."/>
            <person name="Burr B."/>
            <person name="Sasaki T."/>
        </authorList>
    </citation>
    <scope>NUCLEOTIDE SEQUENCE [LARGE SCALE GENOMIC DNA]</scope>
    <source>
        <strain evidence="4">cv. Nipponbare</strain>
    </source>
</reference>
<dbReference type="Proteomes" id="UP000000763">
    <property type="component" value="Chromosome 3"/>
</dbReference>
<evidence type="ECO:0000256" key="1">
    <source>
        <dbReference type="SAM" id="MobiDB-lite"/>
    </source>
</evidence>
<dbReference type="EMBL" id="AC135600">
    <property type="protein sequence ID" value="AAO23111.1"/>
    <property type="molecule type" value="Genomic_DNA"/>
</dbReference>
<sequence>MEGIHAGTVTMACSWLVLTAAMAVLASWLIRLVSLKWNSSHPCKADEGSRLPPGSRGLPLLGESLEFFTSSTSLELPVFFKRRLNRGRRVLANGSIGCKFDRHESSGGCDGTHEGYGKLGRWHARPRTVESAAVSDRVMGRTATAVRRCGDNRSDGVEGGNGSDAQRR</sequence>
<evidence type="ECO:0000313" key="3">
    <source>
        <dbReference type="EMBL" id="AAO23111.1"/>
    </source>
</evidence>
<name>Q850S8_ORYSJ</name>
<dbReference type="AlphaFoldDB" id="Q850S8"/>
<proteinExistence type="predicted"/>
<gene>
    <name evidence="3" type="primary">OSJNBb0047K21.10</name>
</gene>
<keyword evidence="2" id="KW-1133">Transmembrane helix</keyword>
<reference evidence="4" key="2">
    <citation type="journal article" date="2008" name="Nucleic Acids Res.">
        <title>The rice annotation project database (RAP-DB): 2008 update.</title>
        <authorList>
            <consortium name="The rice annotation project (RAP)"/>
        </authorList>
    </citation>
    <scope>GENOME REANNOTATION</scope>
    <source>
        <strain evidence="4">cv. Nipponbare</strain>
    </source>
</reference>
<evidence type="ECO:0000256" key="2">
    <source>
        <dbReference type="SAM" id="Phobius"/>
    </source>
</evidence>
<feature type="region of interest" description="Disordered" evidence="1">
    <location>
        <begin position="144"/>
        <end position="168"/>
    </location>
</feature>
<accession>Q850S8</accession>